<name>A0ABP9FHT4_9ACTN</name>
<organism evidence="2 3">
    <name type="scientific">Tessaracoccus lubricantis</name>
    <dbReference type="NCBI Taxonomy" id="545543"/>
    <lineage>
        <taxon>Bacteria</taxon>
        <taxon>Bacillati</taxon>
        <taxon>Actinomycetota</taxon>
        <taxon>Actinomycetes</taxon>
        <taxon>Propionibacteriales</taxon>
        <taxon>Propionibacteriaceae</taxon>
        <taxon>Tessaracoccus</taxon>
    </lineage>
</organism>
<dbReference type="Proteomes" id="UP001501521">
    <property type="component" value="Unassembled WGS sequence"/>
</dbReference>
<keyword evidence="3" id="KW-1185">Reference proteome</keyword>
<feature type="region of interest" description="Disordered" evidence="1">
    <location>
        <begin position="39"/>
        <end position="81"/>
    </location>
</feature>
<proteinExistence type="predicted"/>
<accession>A0ABP9FHT4</accession>
<comment type="caution">
    <text evidence="2">The sequence shown here is derived from an EMBL/GenBank/DDBJ whole genome shotgun (WGS) entry which is preliminary data.</text>
</comment>
<evidence type="ECO:0000313" key="2">
    <source>
        <dbReference type="EMBL" id="GAA4902034.1"/>
    </source>
</evidence>
<feature type="compositionally biased region" description="Basic and acidic residues" evidence="1">
    <location>
        <begin position="45"/>
        <end position="67"/>
    </location>
</feature>
<reference evidence="3" key="1">
    <citation type="journal article" date="2019" name="Int. J. Syst. Evol. Microbiol.">
        <title>The Global Catalogue of Microorganisms (GCM) 10K type strain sequencing project: providing services to taxonomists for standard genome sequencing and annotation.</title>
        <authorList>
            <consortium name="The Broad Institute Genomics Platform"/>
            <consortium name="The Broad Institute Genome Sequencing Center for Infectious Disease"/>
            <person name="Wu L."/>
            <person name="Ma J."/>
        </authorList>
    </citation>
    <scope>NUCLEOTIDE SEQUENCE [LARGE SCALE GENOMIC DNA]</scope>
    <source>
        <strain evidence="3">JCM 19125</strain>
    </source>
</reference>
<evidence type="ECO:0000256" key="1">
    <source>
        <dbReference type="SAM" id="MobiDB-lite"/>
    </source>
</evidence>
<feature type="region of interest" description="Disordered" evidence="1">
    <location>
        <begin position="1"/>
        <end position="25"/>
    </location>
</feature>
<sequence length="81" mass="9093">MRTLGSTKSSKVDPRGTVMTQHHTPDDALQADLEALGEQFEAEEREDRRVDAERRRKGLPEPERDIKTYPGFADGGATPRN</sequence>
<evidence type="ECO:0000313" key="3">
    <source>
        <dbReference type="Proteomes" id="UP001501521"/>
    </source>
</evidence>
<dbReference type="EMBL" id="BAABLV010000035">
    <property type="protein sequence ID" value="GAA4902034.1"/>
    <property type="molecule type" value="Genomic_DNA"/>
</dbReference>
<gene>
    <name evidence="2" type="ORF">GCM10025789_20870</name>
</gene>
<protein>
    <submittedName>
        <fullName evidence="2">Uncharacterized protein</fullName>
    </submittedName>
</protein>